<name>A0ACC2BEJ0_DIPCM</name>
<evidence type="ECO:0000313" key="1">
    <source>
        <dbReference type="EMBL" id="KAJ7528214.1"/>
    </source>
</evidence>
<sequence length="263" mass="29390">MDLAAQDQTHLAMPNPASSYGVFHESTKPRVSSSSNGMPSDELIKLKSSVRYRECLKNHAASIGGHATDGCGEFMPSGEEGTMEALKCAACDCHRNFHRREDPSLSCLQAPSKDGVTREDEQPNPTHISVALPTSSIVNLQRQPMIIPWNNHRQIDEDDQDGPQVYSLPESPTRKRFRTKFSADQKEKMWAFAEKIGWRIKKEDEAAVQQFCANVGVKRHVLKVWMHNNKQTYGKKPLLSPSPPHVVPVSNIQLPTSSHDLDP</sequence>
<organism evidence="1 2">
    <name type="scientific">Diphasiastrum complanatum</name>
    <name type="common">Issler's clubmoss</name>
    <name type="synonym">Lycopodium complanatum</name>
    <dbReference type="NCBI Taxonomy" id="34168"/>
    <lineage>
        <taxon>Eukaryota</taxon>
        <taxon>Viridiplantae</taxon>
        <taxon>Streptophyta</taxon>
        <taxon>Embryophyta</taxon>
        <taxon>Tracheophyta</taxon>
        <taxon>Lycopodiopsida</taxon>
        <taxon>Lycopodiales</taxon>
        <taxon>Lycopodiaceae</taxon>
        <taxon>Lycopodioideae</taxon>
        <taxon>Diphasiastrum</taxon>
    </lineage>
</organism>
<keyword evidence="2" id="KW-1185">Reference proteome</keyword>
<dbReference type="EMBL" id="CM055107">
    <property type="protein sequence ID" value="KAJ7528214.1"/>
    <property type="molecule type" value="Genomic_DNA"/>
</dbReference>
<reference evidence="2" key="1">
    <citation type="journal article" date="2024" name="Proc. Natl. Acad. Sci. U.S.A.">
        <title>Extraordinary preservation of gene collinearity over three hundred million years revealed in homosporous lycophytes.</title>
        <authorList>
            <person name="Li C."/>
            <person name="Wickell D."/>
            <person name="Kuo L.Y."/>
            <person name="Chen X."/>
            <person name="Nie B."/>
            <person name="Liao X."/>
            <person name="Peng D."/>
            <person name="Ji J."/>
            <person name="Jenkins J."/>
            <person name="Williams M."/>
            <person name="Shu S."/>
            <person name="Plott C."/>
            <person name="Barry K."/>
            <person name="Rajasekar S."/>
            <person name="Grimwood J."/>
            <person name="Han X."/>
            <person name="Sun S."/>
            <person name="Hou Z."/>
            <person name="He W."/>
            <person name="Dai G."/>
            <person name="Sun C."/>
            <person name="Schmutz J."/>
            <person name="Leebens-Mack J.H."/>
            <person name="Li F.W."/>
            <person name="Wang L."/>
        </authorList>
    </citation>
    <scope>NUCLEOTIDE SEQUENCE [LARGE SCALE GENOMIC DNA]</scope>
    <source>
        <strain evidence="2">cv. PW_Plant_1</strain>
    </source>
</reference>
<evidence type="ECO:0000313" key="2">
    <source>
        <dbReference type="Proteomes" id="UP001162992"/>
    </source>
</evidence>
<accession>A0ACC2BEJ0</accession>
<dbReference type="Proteomes" id="UP001162992">
    <property type="component" value="Chromosome 16"/>
</dbReference>
<comment type="caution">
    <text evidence="1">The sequence shown here is derived from an EMBL/GenBank/DDBJ whole genome shotgun (WGS) entry which is preliminary data.</text>
</comment>
<proteinExistence type="predicted"/>
<protein>
    <submittedName>
        <fullName evidence="1">Uncharacterized protein</fullName>
    </submittedName>
</protein>
<gene>
    <name evidence="1" type="ORF">O6H91_16G090000</name>
</gene>